<proteinExistence type="predicted"/>
<dbReference type="Proteomes" id="UP000224607">
    <property type="component" value="Unassembled WGS sequence"/>
</dbReference>
<sequence>MQKIFSRFKFTLVIFSFLLVACNEESYSFNLRKDSYSEAHAKFKTNIVDDSFVSDGEPAIPPEDVFSLVHYPAEDGNMAAFLSAPPADKGKRHPAVIWLIGGYGGIGNDDFFWSERPYENDQSGSAFRRDGMVLMIPSFRGENVNPGRYEMFYGEIRDIESSRQYLAKLPYVDPERIYLVGHSTGGTRALLASEYTKKFRAIFSLGGIPDLRLRIEYGPVPVAVPFDQNNPEEFELRSPRTFLTSIKSPTFYFEGEEAYWEEFDEIKKIAENKKIPLQVYSIENGDHFNIISPLTQMIAEKILLDTGEKTNISFDQQDLLNIKNELLYVD</sequence>
<dbReference type="EMBL" id="FORG01000010">
    <property type="protein sequence ID" value="SFJ51871.1"/>
    <property type="molecule type" value="Genomic_DNA"/>
</dbReference>
<reference evidence="5" key="2">
    <citation type="submission" date="2016-10" db="EMBL/GenBank/DDBJ databases">
        <authorList>
            <person name="de Groot N.N."/>
        </authorList>
    </citation>
    <scope>NUCLEOTIDE SEQUENCE [LARGE SCALE GENOMIC DNA]</scope>
    <source>
        <strain evidence="5">DSM 17908</strain>
    </source>
</reference>
<gene>
    <name evidence="5" type="ORF">SAMN05421680_110128</name>
    <name evidence="4" type="ORF">Xmau_00764</name>
</gene>
<dbReference type="InterPro" id="IPR001375">
    <property type="entry name" value="Peptidase_S9_cat"/>
</dbReference>
<name>A0A1I3S2U1_9GAMM</name>
<reference evidence="4 7" key="3">
    <citation type="journal article" date="2017" name="Nat. Microbiol.">
        <title>Natural product diversity associated with the nematode symbionts Photorhabdus and Xenorhabdus.</title>
        <authorList>
            <person name="Tobias N.J."/>
            <person name="Wolff H."/>
            <person name="Djahanschiri B."/>
            <person name="Grundmann F."/>
            <person name="Kronenwerth M."/>
            <person name="Shi Y.M."/>
            <person name="Simonyi S."/>
            <person name="Grun P."/>
            <person name="Shapiro-Ilan D."/>
            <person name="Pidot S.J."/>
            <person name="Stinear T.P."/>
            <person name="Ebersberger I."/>
            <person name="Bode H.B."/>
        </authorList>
    </citation>
    <scope>NUCLEOTIDE SEQUENCE [LARGE SCALE GENOMIC DNA]</scope>
    <source>
        <strain evidence="4 7">DSM 17908</strain>
    </source>
</reference>
<keyword evidence="4" id="KW-0031">Aminopeptidase</keyword>
<dbReference type="SUPFAM" id="SSF53474">
    <property type="entry name" value="alpha/beta-Hydrolases"/>
    <property type="match status" value="1"/>
</dbReference>
<evidence type="ECO:0000313" key="6">
    <source>
        <dbReference type="Proteomes" id="UP000198919"/>
    </source>
</evidence>
<dbReference type="InterPro" id="IPR029058">
    <property type="entry name" value="AB_hydrolase_fold"/>
</dbReference>
<evidence type="ECO:0000259" key="3">
    <source>
        <dbReference type="Pfam" id="PF00326"/>
    </source>
</evidence>
<dbReference type="InterPro" id="IPR050261">
    <property type="entry name" value="FrsA_esterase"/>
</dbReference>
<dbReference type="AlphaFoldDB" id="A0A1I3S2U1"/>
<evidence type="ECO:0000256" key="2">
    <source>
        <dbReference type="SAM" id="SignalP"/>
    </source>
</evidence>
<dbReference type="RefSeq" id="WP_092511120.1">
    <property type="nucleotide sequence ID" value="NZ_CAWNQB010000001.1"/>
</dbReference>
<dbReference type="OrthoDB" id="9805123at2"/>
<keyword evidence="1" id="KW-0378">Hydrolase</keyword>
<keyword evidence="2" id="KW-0732">Signal</keyword>
<keyword evidence="7" id="KW-1185">Reference proteome</keyword>
<dbReference type="Pfam" id="PF00326">
    <property type="entry name" value="Peptidase_S9"/>
    <property type="match status" value="1"/>
</dbReference>
<evidence type="ECO:0000313" key="5">
    <source>
        <dbReference type="EMBL" id="SFJ51871.1"/>
    </source>
</evidence>
<organism evidence="5 6">
    <name type="scientific">Xenorhabdus mauleonii</name>
    <dbReference type="NCBI Taxonomy" id="351675"/>
    <lineage>
        <taxon>Bacteria</taxon>
        <taxon>Pseudomonadati</taxon>
        <taxon>Pseudomonadota</taxon>
        <taxon>Gammaproteobacteria</taxon>
        <taxon>Enterobacterales</taxon>
        <taxon>Morganellaceae</taxon>
        <taxon>Xenorhabdus</taxon>
    </lineage>
</organism>
<dbReference type="GO" id="GO:0006508">
    <property type="term" value="P:proteolysis"/>
    <property type="evidence" value="ECO:0007669"/>
    <property type="project" value="InterPro"/>
</dbReference>
<dbReference type="PANTHER" id="PTHR22946">
    <property type="entry name" value="DIENELACTONE HYDROLASE DOMAIN-CONTAINING PROTEIN-RELATED"/>
    <property type="match status" value="1"/>
</dbReference>
<dbReference type="Proteomes" id="UP000198919">
    <property type="component" value="Unassembled WGS sequence"/>
</dbReference>
<dbReference type="GO" id="GO:0004177">
    <property type="term" value="F:aminopeptidase activity"/>
    <property type="evidence" value="ECO:0007669"/>
    <property type="project" value="UniProtKB-KW"/>
</dbReference>
<reference evidence="6" key="1">
    <citation type="submission" date="2016-10" db="EMBL/GenBank/DDBJ databases">
        <authorList>
            <person name="Varghese N."/>
            <person name="Submissions S."/>
        </authorList>
    </citation>
    <scope>NUCLEOTIDE SEQUENCE [LARGE SCALE GENOMIC DNA]</scope>
    <source>
        <strain evidence="6">DSM 17908</strain>
    </source>
</reference>
<dbReference type="Gene3D" id="3.40.50.1820">
    <property type="entry name" value="alpha/beta hydrolase"/>
    <property type="match status" value="1"/>
</dbReference>
<dbReference type="PROSITE" id="PS51257">
    <property type="entry name" value="PROKAR_LIPOPROTEIN"/>
    <property type="match status" value="1"/>
</dbReference>
<feature type="signal peptide" evidence="2">
    <location>
        <begin position="1"/>
        <end position="21"/>
    </location>
</feature>
<dbReference type="PANTHER" id="PTHR22946:SF9">
    <property type="entry name" value="POLYKETIDE TRANSFERASE AF380"/>
    <property type="match status" value="1"/>
</dbReference>
<evidence type="ECO:0000256" key="1">
    <source>
        <dbReference type="ARBA" id="ARBA00022801"/>
    </source>
</evidence>
<dbReference type="EMBL" id="NITY01000001">
    <property type="protein sequence ID" value="PHM46354.1"/>
    <property type="molecule type" value="Genomic_DNA"/>
</dbReference>
<feature type="chain" id="PRO_5011635772" evidence="2">
    <location>
        <begin position="22"/>
        <end position="330"/>
    </location>
</feature>
<dbReference type="GO" id="GO:0052689">
    <property type="term" value="F:carboxylic ester hydrolase activity"/>
    <property type="evidence" value="ECO:0007669"/>
    <property type="project" value="UniProtKB-ARBA"/>
</dbReference>
<dbReference type="STRING" id="351675.SAMN05421680_110128"/>
<accession>A0A1I3S2U1</accession>
<evidence type="ECO:0000313" key="7">
    <source>
        <dbReference type="Proteomes" id="UP000224607"/>
    </source>
</evidence>
<evidence type="ECO:0000313" key="4">
    <source>
        <dbReference type="EMBL" id="PHM46354.1"/>
    </source>
</evidence>
<feature type="domain" description="Peptidase S9 prolyl oligopeptidase catalytic" evidence="3">
    <location>
        <begin position="129"/>
        <end position="257"/>
    </location>
</feature>
<protein>
    <submittedName>
        <fullName evidence="4">Aminopeptidase</fullName>
    </submittedName>
    <submittedName>
        <fullName evidence="5">Prolyl oligopeptidase family protein</fullName>
    </submittedName>
</protein>
<dbReference type="GO" id="GO:0008236">
    <property type="term" value="F:serine-type peptidase activity"/>
    <property type="evidence" value="ECO:0007669"/>
    <property type="project" value="InterPro"/>
</dbReference>
<keyword evidence="4" id="KW-0645">Protease</keyword>